<dbReference type="AlphaFoldDB" id="A0A9Q0N6J2"/>
<organism evidence="1 2">
    <name type="scientific">Pseudolycoriella hygida</name>
    <dbReference type="NCBI Taxonomy" id="35572"/>
    <lineage>
        <taxon>Eukaryota</taxon>
        <taxon>Metazoa</taxon>
        <taxon>Ecdysozoa</taxon>
        <taxon>Arthropoda</taxon>
        <taxon>Hexapoda</taxon>
        <taxon>Insecta</taxon>
        <taxon>Pterygota</taxon>
        <taxon>Neoptera</taxon>
        <taxon>Endopterygota</taxon>
        <taxon>Diptera</taxon>
        <taxon>Nematocera</taxon>
        <taxon>Sciaroidea</taxon>
        <taxon>Sciaridae</taxon>
        <taxon>Pseudolycoriella</taxon>
    </lineage>
</organism>
<evidence type="ECO:0000313" key="1">
    <source>
        <dbReference type="EMBL" id="KAJ6644448.1"/>
    </source>
</evidence>
<comment type="caution">
    <text evidence="1">The sequence shown here is derived from an EMBL/GenBank/DDBJ whole genome shotgun (WGS) entry which is preliminary data.</text>
</comment>
<keyword evidence="2" id="KW-1185">Reference proteome</keyword>
<protein>
    <submittedName>
        <fullName evidence="1">Uncharacterized protein</fullName>
    </submittedName>
</protein>
<name>A0A9Q0N6J2_9DIPT</name>
<evidence type="ECO:0000313" key="2">
    <source>
        <dbReference type="Proteomes" id="UP001151699"/>
    </source>
</evidence>
<reference evidence="1" key="1">
    <citation type="submission" date="2022-07" db="EMBL/GenBank/DDBJ databases">
        <authorList>
            <person name="Trinca V."/>
            <person name="Uliana J.V.C."/>
            <person name="Torres T.T."/>
            <person name="Ward R.J."/>
            <person name="Monesi N."/>
        </authorList>
    </citation>
    <scope>NUCLEOTIDE SEQUENCE</scope>
    <source>
        <strain evidence="1">HSMRA1968</strain>
        <tissue evidence="1">Whole embryos</tissue>
    </source>
</reference>
<gene>
    <name evidence="1" type="ORF">Bhyg_09417</name>
</gene>
<dbReference type="Proteomes" id="UP001151699">
    <property type="component" value="Chromosome B"/>
</dbReference>
<dbReference type="EMBL" id="WJQU01000002">
    <property type="protein sequence ID" value="KAJ6644448.1"/>
    <property type="molecule type" value="Genomic_DNA"/>
</dbReference>
<proteinExistence type="predicted"/>
<accession>A0A9Q0N6J2</accession>
<sequence length="26" mass="2860">MTPLPSLFVATQSYCGDMNRGMHVTC</sequence>